<evidence type="ECO:0000313" key="8">
    <source>
        <dbReference type="EMBL" id="MDE51133.1"/>
    </source>
</evidence>
<dbReference type="Pfam" id="PF01694">
    <property type="entry name" value="Rhomboid"/>
    <property type="match status" value="1"/>
</dbReference>
<feature type="domain" description="Peptidase S54 rhomboid" evidence="7">
    <location>
        <begin position="112"/>
        <end position="258"/>
    </location>
</feature>
<keyword evidence="3 6" id="KW-0812">Transmembrane</keyword>
<feature type="transmembrane region" description="Helical" evidence="6">
    <location>
        <begin position="239"/>
        <end position="261"/>
    </location>
</feature>
<evidence type="ECO:0000256" key="5">
    <source>
        <dbReference type="ARBA" id="ARBA00023136"/>
    </source>
</evidence>
<comment type="similarity">
    <text evidence="2">Belongs to the peptidase S54 family.</text>
</comment>
<dbReference type="PANTHER" id="PTHR45840:SF2">
    <property type="entry name" value="PROTEIN RHOMBOID-RELATED"/>
    <property type="match status" value="1"/>
</dbReference>
<reference evidence="8" key="1">
    <citation type="submission" date="2018-10" db="EMBL/GenBank/DDBJ databases">
        <title>Transcriptome assembly of Aceria tosichella (Wheat curl mite) Type 2.</title>
        <authorList>
            <person name="Scully E.D."/>
            <person name="Geib S.M."/>
            <person name="Palmer N.A."/>
            <person name="Gupta A.K."/>
            <person name="Sarath G."/>
            <person name="Tatineni S."/>
        </authorList>
    </citation>
    <scope>NUCLEOTIDE SEQUENCE</scope>
    <source>
        <strain evidence="8">LincolnNE</strain>
    </source>
</reference>
<feature type="transmembrane region" description="Helical" evidence="6">
    <location>
        <begin position="153"/>
        <end position="170"/>
    </location>
</feature>
<evidence type="ECO:0000256" key="6">
    <source>
        <dbReference type="SAM" id="Phobius"/>
    </source>
</evidence>
<evidence type="ECO:0000259" key="7">
    <source>
        <dbReference type="Pfam" id="PF01694"/>
    </source>
</evidence>
<dbReference type="GO" id="GO:0016020">
    <property type="term" value="C:membrane"/>
    <property type="evidence" value="ECO:0007669"/>
    <property type="project" value="UniProtKB-SubCell"/>
</dbReference>
<evidence type="ECO:0000256" key="2">
    <source>
        <dbReference type="ARBA" id="ARBA00009045"/>
    </source>
</evidence>
<dbReference type="AlphaFoldDB" id="A0A6G1SMK4"/>
<keyword evidence="4 6" id="KW-1133">Transmembrane helix</keyword>
<proteinExistence type="inferred from homology"/>
<feature type="transmembrane region" description="Helical" evidence="6">
    <location>
        <begin position="64"/>
        <end position="85"/>
    </location>
</feature>
<evidence type="ECO:0000256" key="4">
    <source>
        <dbReference type="ARBA" id="ARBA00022989"/>
    </source>
</evidence>
<dbReference type="GO" id="GO:0004252">
    <property type="term" value="F:serine-type endopeptidase activity"/>
    <property type="evidence" value="ECO:0007669"/>
    <property type="project" value="InterPro"/>
</dbReference>
<evidence type="ECO:0000256" key="3">
    <source>
        <dbReference type="ARBA" id="ARBA00022692"/>
    </source>
</evidence>
<dbReference type="EMBL" id="GGYP01006362">
    <property type="protein sequence ID" value="MDE51133.1"/>
    <property type="molecule type" value="Transcribed_RNA"/>
</dbReference>
<evidence type="ECO:0000256" key="1">
    <source>
        <dbReference type="ARBA" id="ARBA00004141"/>
    </source>
</evidence>
<comment type="subcellular location">
    <subcellularLocation>
        <location evidence="1">Membrane</location>
        <topology evidence="1">Multi-pass membrane protein</topology>
    </subcellularLocation>
</comment>
<dbReference type="InterPro" id="IPR035952">
    <property type="entry name" value="Rhomboid-like_sf"/>
</dbReference>
<dbReference type="SUPFAM" id="SSF144091">
    <property type="entry name" value="Rhomboid-like"/>
    <property type="match status" value="1"/>
</dbReference>
<organism evidence="8">
    <name type="scientific">Aceria tosichella</name>
    <name type="common">wheat curl mite</name>
    <dbReference type="NCBI Taxonomy" id="561515"/>
    <lineage>
        <taxon>Eukaryota</taxon>
        <taxon>Metazoa</taxon>
        <taxon>Ecdysozoa</taxon>
        <taxon>Arthropoda</taxon>
        <taxon>Chelicerata</taxon>
        <taxon>Arachnida</taxon>
        <taxon>Acari</taxon>
        <taxon>Acariformes</taxon>
        <taxon>Trombidiformes</taxon>
        <taxon>Prostigmata</taxon>
        <taxon>Eupodina</taxon>
        <taxon>Eriophyoidea</taxon>
        <taxon>Eriophyidae</taxon>
        <taxon>Eriophyinae</taxon>
        <taxon>Aceriini</taxon>
        <taxon>Aceria</taxon>
    </lineage>
</organism>
<feature type="transmembrane region" description="Helical" evidence="6">
    <location>
        <begin position="208"/>
        <end position="227"/>
    </location>
</feature>
<feature type="transmembrane region" description="Helical" evidence="6">
    <location>
        <begin position="176"/>
        <end position="196"/>
    </location>
</feature>
<dbReference type="PANTHER" id="PTHR45840">
    <property type="entry name" value="RHOMBOID-RELATED PROTEIN"/>
    <property type="match status" value="1"/>
</dbReference>
<protein>
    <submittedName>
        <fullName evidence="8">Protein rhomboid</fullName>
    </submittedName>
</protein>
<name>A0A6G1SMK4_9ACAR</name>
<dbReference type="Gene3D" id="1.20.1540.10">
    <property type="entry name" value="Rhomboid-like"/>
    <property type="match status" value="1"/>
</dbReference>
<sequence length="326" mass="37184">MISDIELGPDGEFYIRRKITAAELESLRRLSAGTELDKINIFLEPISTTTSTSSRRQKQLTYKYPPFFITFVSLFQLVSFVYYALRSDELLTLTGPIPFESKLIYNPNRRYEIWRYLTYMFIHAGFWHISFNIVMQMIVGIPLELVHKFERIFLIYIGGVIAGSLGNSVADPHSYLAGASSGCYALVAAHVANLILNWGEIRGACCRLILVSTFIFIDLGIAIYERHFKISLTQHRTSYGGHLAGTISGFLLGLVCLRNICVHSWERELKKWAATIYIGFMVSIWEDQLLHLITMNLLTHTTFKTNPTLIHVNPLNTYTHLHSLLP</sequence>
<accession>A0A6G1SMK4</accession>
<keyword evidence="5 6" id="KW-0472">Membrane</keyword>
<feature type="transmembrane region" description="Helical" evidence="6">
    <location>
        <begin position="116"/>
        <end position="141"/>
    </location>
</feature>
<dbReference type="InterPro" id="IPR022764">
    <property type="entry name" value="Peptidase_S54_rhomboid_dom"/>
</dbReference>
<dbReference type="InterPro" id="IPR051739">
    <property type="entry name" value="Rhomboid_IM_Serine_Proteases"/>
</dbReference>
<gene>
    <name evidence="8" type="primary">rho_1</name>
    <name evidence="8" type="ORF">g.4273</name>
</gene>